<evidence type="ECO:0000313" key="2">
    <source>
        <dbReference type="Proteomes" id="UP001605036"/>
    </source>
</evidence>
<accession>A0ABD1YXG6</accession>
<sequence>METRPYGVWHGLQRPIRPDRGYQVADPDVVAVEATRGSQCCRLGDRRGVRQEPTMALPEAVWLSVVEAEPWQGECWDSIGVSFSTPINPGGNAYGFTGRASRPLVNACVGSKSEVQRTARPLAFTNALSAQFLRRSLCRTKGRRSGLIRCLSRVHGNPPLKSERWRSGFYFDGPQGVPCAKGVDHDRGGRCGVQESSSPPRIGLLRRLWIVPTAYAEDPLEAPSEISHWGLTRMTIDHTTRCLSKLSELPHSPFSYRQGIPLQLCSGSLRYDFSPQWLMQLVATLHAFDQFIISPLNDCSGFLAVATCIDSIPR</sequence>
<protein>
    <submittedName>
        <fullName evidence="1">Uncharacterized protein</fullName>
    </submittedName>
</protein>
<evidence type="ECO:0000313" key="1">
    <source>
        <dbReference type="EMBL" id="KAL2634494.1"/>
    </source>
</evidence>
<proteinExistence type="predicted"/>
<gene>
    <name evidence="1" type="ORF">R1flu_005973</name>
</gene>
<keyword evidence="2" id="KW-1185">Reference proteome</keyword>
<comment type="caution">
    <text evidence="1">The sequence shown here is derived from an EMBL/GenBank/DDBJ whole genome shotgun (WGS) entry which is preliminary data.</text>
</comment>
<name>A0ABD1YXG6_9MARC</name>
<reference evidence="1 2" key="1">
    <citation type="submission" date="2024-09" db="EMBL/GenBank/DDBJ databases">
        <title>Chromosome-scale assembly of Riccia fluitans.</title>
        <authorList>
            <person name="Paukszto L."/>
            <person name="Sawicki J."/>
            <person name="Karawczyk K."/>
            <person name="Piernik-Szablinska J."/>
            <person name="Szczecinska M."/>
            <person name="Mazdziarz M."/>
        </authorList>
    </citation>
    <scope>NUCLEOTIDE SEQUENCE [LARGE SCALE GENOMIC DNA]</scope>
    <source>
        <strain evidence="1">Rf_01</strain>
        <tissue evidence="1">Aerial parts of the thallus</tissue>
    </source>
</reference>
<dbReference type="Proteomes" id="UP001605036">
    <property type="component" value="Unassembled WGS sequence"/>
</dbReference>
<organism evidence="1 2">
    <name type="scientific">Riccia fluitans</name>
    <dbReference type="NCBI Taxonomy" id="41844"/>
    <lineage>
        <taxon>Eukaryota</taxon>
        <taxon>Viridiplantae</taxon>
        <taxon>Streptophyta</taxon>
        <taxon>Embryophyta</taxon>
        <taxon>Marchantiophyta</taxon>
        <taxon>Marchantiopsida</taxon>
        <taxon>Marchantiidae</taxon>
        <taxon>Marchantiales</taxon>
        <taxon>Ricciaceae</taxon>
        <taxon>Riccia</taxon>
    </lineage>
</organism>
<dbReference type="AlphaFoldDB" id="A0ABD1YXG6"/>
<dbReference type="EMBL" id="JBHFFA010000003">
    <property type="protein sequence ID" value="KAL2634494.1"/>
    <property type="molecule type" value="Genomic_DNA"/>
</dbReference>